<keyword evidence="4" id="KW-1185">Reference proteome</keyword>
<name>A0A5B0X1X1_9GAMM</name>
<protein>
    <submittedName>
        <fullName evidence="3">Two pore domain potassium channel family protein</fullName>
    </submittedName>
</protein>
<accession>A0A5B0X1X1</accession>
<feature type="transmembrane region" description="Helical" evidence="1">
    <location>
        <begin position="119"/>
        <end position="142"/>
    </location>
</feature>
<feature type="transmembrane region" description="Helical" evidence="1">
    <location>
        <begin position="191"/>
        <end position="213"/>
    </location>
</feature>
<sequence length="223" mass="24599">MGRRVHEENNFIFFTLALLLLLLTSAIVASVADGRGMMVVEGVILVTQVVAYMSLHFGRRWRVFVVVTLLLIALANSVHRATDWPGAAPITLTLTLAFFVGVAFMVARRVLFPGHVNANIVVGALAIYMLLGLIWATLYLLVLEVFPQAINGMEHIYWADNFSNALYFSYITMTSVGYGEITPAMPISRTLAYLQAMIGSFYMAVVVASLVGAHRLWRKSGPD</sequence>
<proteinExistence type="predicted"/>
<evidence type="ECO:0000256" key="1">
    <source>
        <dbReference type="SAM" id="Phobius"/>
    </source>
</evidence>
<keyword evidence="3" id="KW-0813">Transport</keyword>
<dbReference type="Proteomes" id="UP000323708">
    <property type="component" value="Unassembled WGS sequence"/>
</dbReference>
<keyword evidence="1" id="KW-0472">Membrane</keyword>
<evidence type="ECO:0000313" key="3">
    <source>
        <dbReference type="EMBL" id="KAA1193330.1"/>
    </source>
</evidence>
<dbReference type="RefSeq" id="WP_149610437.1">
    <property type="nucleotide sequence ID" value="NZ_VTUX01000002.1"/>
</dbReference>
<feature type="transmembrane region" description="Helical" evidence="1">
    <location>
        <begin position="36"/>
        <end position="55"/>
    </location>
</feature>
<keyword evidence="1" id="KW-0812">Transmembrane</keyword>
<feature type="transmembrane region" description="Helical" evidence="1">
    <location>
        <begin position="162"/>
        <end position="179"/>
    </location>
</feature>
<evidence type="ECO:0000313" key="4">
    <source>
        <dbReference type="Proteomes" id="UP000323708"/>
    </source>
</evidence>
<dbReference type="Pfam" id="PF07885">
    <property type="entry name" value="Ion_trans_2"/>
    <property type="match status" value="1"/>
</dbReference>
<dbReference type="InterPro" id="IPR013099">
    <property type="entry name" value="K_chnl_dom"/>
</dbReference>
<dbReference type="Gene3D" id="1.10.287.70">
    <property type="match status" value="1"/>
</dbReference>
<comment type="caution">
    <text evidence="3">The sequence shown here is derived from an EMBL/GenBank/DDBJ whole genome shotgun (WGS) entry which is preliminary data.</text>
</comment>
<dbReference type="SUPFAM" id="SSF81324">
    <property type="entry name" value="Voltage-gated potassium channels"/>
    <property type="match status" value="1"/>
</dbReference>
<keyword evidence="1" id="KW-1133">Transmembrane helix</keyword>
<organism evidence="3 4">
    <name type="scientific">Pseudohalioglobus sediminis</name>
    <dbReference type="NCBI Taxonomy" id="2606449"/>
    <lineage>
        <taxon>Bacteria</taxon>
        <taxon>Pseudomonadati</taxon>
        <taxon>Pseudomonadota</taxon>
        <taxon>Gammaproteobacteria</taxon>
        <taxon>Cellvibrionales</taxon>
        <taxon>Halieaceae</taxon>
        <taxon>Pseudohalioglobus</taxon>
    </lineage>
</organism>
<dbReference type="GO" id="GO:0034220">
    <property type="term" value="P:monoatomic ion transmembrane transport"/>
    <property type="evidence" value="ECO:0007669"/>
    <property type="project" value="UniProtKB-KW"/>
</dbReference>
<reference evidence="3 4" key="1">
    <citation type="submission" date="2019-09" db="EMBL/GenBank/DDBJ databases">
        <authorList>
            <person name="Chen X.-Y."/>
        </authorList>
    </citation>
    <scope>NUCLEOTIDE SEQUENCE [LARGE SCALE GENOMIC DNA]</scope>
    <source>
        <strain evidence="3 4">NY5</strain>
    </source>
</reference>
<keyword evidence="3" id="KW-0406">Ion transport</keyword>
<evidence type="ECO:0000259" key="2">
    <source>
        <dbReference type="Pfam" id="PF07885"/>
    </source>
</evidence>
<dbReference type="EMBL" id="VTUX01000002">
    <property type="protein sequence ID" value="KAA1193330.1"/>
    <property type="molecule type" value="Genomic_DNA"/>
</dbReference>
<dbReference type="AlphaFoldDB" id="A0A5B0X1X1"/>
<gene>
    <name evidence="3" type="ORF">F0M18_05675</name>
</gene>
<feature type="transmembrane region" description="Helical" evidence="1">
    <location>
        <begin position="62"/>
        <end position="81"/>
    </location>
</feature>
<feature type="transmembrane region" description="Helical" evidence="1">
    <location>
        <begin position="87"/>
        <end position="107"/>
    </location>
</feature>
<feature type="domain" description="Potassium channel" evidence="2">
    <location>
        <begin position="130"/>
        <end position="211"/>
    </location>
</feature>
<keyword evidence="3" id="KW-0407">Ion channel</keyword>